<dbReference type="AlphaFoldDB" id="A0A9P7BIQ8"/>
<keyword evidence="2" id="KW-1185">Reference proteome</keyword>
<dbReference type="AntiFam" id="ANF00250">
    <property type="entry name" value="Shadow ORF (opposite ACADL)"/>
</dbReference>
<sequence>MRRDQFDALADLETRGVGIHDERADTARARRLAGTGEDDVEVGDAAVGNPGLGAVQHIVVAVQPGFAGQGGHVRPGVR</sequence>
<dbReference type="EMBL" id="JAANQT010012054">
    <property type="protein sequence ID" value="KAG1273939.1"/>
    <property type="molecule type" value="Genomic_DNA"/>
</dbReference>
<evidence type="ECO:0000313" key="2">
    <source>
        <dbReference type="Proteomes" id="UP000716291"/>
    </source>
</evidence>
<evidence type="ECO:0000313" key="1">
    <source>
        <dbReference type="EMBL" id="KAG1273939.1"/>
    </source>
</evidence>
<proteinExistence type="predicted"/>
<organism evidence="1 2">
    <name type="scientific">Rhizopus oryzae</name>
    <name type="common">Mucormycosis agent</name>
    <name type="synonym">Rhizopus arrhizus var. delemar</name>
    <dbReference type="NCBI Taxonomy" id="64495"/>
    <lineage>
        <taxon>Eukaryota</taxon>
        <taxon>Fungi</taxon>
        <taxon>Fungi incertae sedis</taxon>
        <taxon>Mucoromycota</taxon>
        <taxon>Mucoromycotina</taxon>
        <taxon>Mucoromycetes</taxon>
        <taxon>Mucorales</taxon>
        <taxon>Mucorineae</taxon>
        <taxon>Rhizopodaceae</taxon>
        <taxon>Rhizopus</taxon>
    </lineage>
</organism>
<protein>
    <submittedName>
        <fullName evidence="1">Uncharacterized protein</fullName>
    </submittedName>
</protein>
<gene>
    <name evidence="1" type="ORF">G6F64_015241</name>
</gene>
<name>A0A9P7BIQ8_RHIOR</name>
<reference evidence="1" key="1">
    <citation type="journal article" date="2020" name="Microb. Genom.">
        <title>Genetic diversity of clinical and environmental Mucorales isolates obtained from an investigation of mucormycosis cases among solid organ transplant recipients.</title>
        <authorList>
            <person name="Nguyen M.H."/>
            <person name="Kaul D."/>
            <person name="Muto C."/>
            <person name="Cheng S.J."/>
            <person name="Richter R.A."/>
            <person name="Bruno V.M."/>
            <person name="Liu G."/>
            <person name="Beyhan S."/>
            <person name="Sundermann A.J."/>
            <person name="Mounaud S."/>
            <person name="Pasculle A.W."/>
            <person name="Nierman W.C."/>
            <person name="Driscoll E."/>
            <person name="Cumbie R."/>
            <person name="Clancy C.J."/>
            <person name="Dupont C.L."/>
        </authorList>
    </citation>
    <scope>NUCLEOTIDE SEQUENCE</scope>
    <source>
        <strain evidence="1">GL11</strain>
    </source>
</reference>
<dbReference type="Proteomes" id="UP000716291">
    <property type="component" value="Unassembled WGS sequence"/>
</dbReference>
<accession>A0A9P7BIQ8</accession>
<comment type="caution">
    <text evidence="1">The sequence shown here is derived from an EMBL/GenBank/DDBJ whole genome shotgun (WGS) entry which is preliminary data.</text>
</comment>